<keyword evidence="3" id="KW-1185">Reference proteome</keyword>
<proteinExistence type="predicted"/>
<protein>
    <submittedName>
        <fullName evidence="2">Uncharacterized protein</fullName>
    </submittedName>
</protein>
<evidence type="ECO:0000313" key="3">
    <source>
        <dbReference type="Proteomes" id="UP000762676"/>
    </source>
</evidence>
<sequence length="131" mass="15609">MKEEEGRRRKKKEEEGGRRRKKEEEEGRSRKKKEKEGRRKKEKEEEGRRRKKKRRKENKPVFCPVSELAAKGVELPVIGGARFTHSYIRLRENDELLANSRTRDMNNRTTSCWLTVGLDIRTTERRAVGEQ</sequence>
<name>A0AAV4G020_9GAST</name>
<dbReference type="EMBL" id="BMAT01011775">
    <property type="protein sequence ID" value="GFR78827.1"/>
    <property type="molecule type" value="Genomic_DNA"/>
</dbReference>
<gene>
    <name evidence="2" type="ORF">ElyMa_005859200</name>
</gene>
<evidence type="ECO:0000313" key="2">
    <source>
        <dbReference type="EMBL" id="GFR78827.1"/>
    </source>
</evidence>
<feature type="compositionally biased region" description="Basic and acidic residues" evidence="1">
    <location>
        <begin position="1"/>
        <end position="48"/>
    </location>
</feature>
<dbReference type="Proteomes" id="UP000762676">
    <property type="component" value="Unassembled WGS sequence"/>
</dbReference>
<dbReference type="AlphaFoldDB" id="A0AAV4G020"/>
<comment type="caution">
    <text evidence="2">The sequence shown here is derived from an EMBL/GenBank/DDBJ whole genome shotgun (WGS) entry which is preliminary data.</text>
</comment>
<feature type="region of interest" description="Disordered" evidence="1">
    <location>
        <begin position="1"/>
        <end position="60"/>
    </location>
</feature>
<evidence type="ECO:0000256" key="1">
    <source>
        <dbReference type="SAM" id="MobiDB-lite"/>
    </source>
</evidence>
<organism evidence="2 3">
    <name type="scientific">Elysia marginata</name>
    <dbReference type="NCBI Taxonomy" id="1093978"/>
    <lineage>
        <taxon>Eukaryota</taxon>
        <taxon>Metazoa</taxon>
        <taxon>Spiralia</taxon>
        <taxon>Lophotrochozoa</taxon>
        <taxon>Mollusca</taxon>
        <taxon>Gastropoda</taxon>
        <taxon>Heterobranchia</taxon>
        <taxon>Euthyneura</taxon>
        <taxon>Panpulmonata</taxon>
        <taxon>Sacoglossa</taxon>
        <taxon>Placobranchoidea</taxon>
        <taxon>Plakobranchidae</taxon>
        <taxon>Elysia</taxon>
    </lineage>
</organism>
<reference evidence="2 3" key="1">
    <citation type="journal article" date="2021" name="Elife">
        <title>Chloroplast acquisition without the gene transfer in kleptoplastic sea slugs, Plakobranchus ocellatus.</title>
        <authorList>
            <person name="Maeda T."/>
            <person name="Takahashi S."/>
            <person name="Yoshida T."/>
            <person name="Shimamura S."/>
            <person name="Takaki Y."/>
            <person name="Nagai Y."/>
            <person name="Toyoda A."/>
            <person name="Suzuki Y."/>
            <person name="Arimoto A."/>
            <person name="Ishii H."/>
            <person name="Satoh N."/>
            <person name="Nishiyama T."/>
            <person name="Hasebe M."/>
            <person name="Maruyama T."/>
            <person name="Minagawa J."/>
            <person name="Obokata J."/>
            <person name="Shigenobu S."/>
        </authorList>
    </citation>
    <scope>NUCLEOTIDE SEQUENCE [LARGE SCALE GENOMIC DNA]</scope>
</reference>
<accession>A0AAV4G020</accession>